<sequence>MVSISRKLADMDYRFVGKSGLRVSTLGLGTLNWGRDTDAADAASCYDLFREAGGNFFDTSPGYGAGLAEKTLAPLIAGERDEVVVATKVGVNAGRVDASRGSIFSSLRASLKRLETDYVDLLLVQSWDDCVPISETLSALATIQQTGLARYVGWCNLRAWQFAYLAARSPIPLVCLQNEYSLLNRDIEDAAIDALDFSGASLLAWAPLGRGVLTGKYATSTPPDSRAAAKHLAGYVAPYLDEASRRKVDAVITAANGLERSPAEVALAWVRDRPQVSSAIVGARTPAQLQIDLRADTLTLPRQIEEALADATSHL</sequence>
<dbReference type="Proteomes" id="UP000006075">
    <property type="component" value="Unassembled WGS sequence"/>
</dbReference>
<dbReference type="AlphaFoldDB" id="K0ZK52"/>
<dbReference type="PANTHER" id="PTHR43364">
    <property type="entry name" value="NADH-SPECIFIC METHYLGLYOXAL REDUCTASE-RELATED"/>
    <property type="match status" value="1"/>
</dbReference>
<proteinExistence type="predicted"/>
<dbReference type="EMBL" id="AGWP01000002">
    <property type="protein sequence ID" value="EJZ88170.1"/>
    <property type="molecule type" value="Genomic_DNA"/>
</dbReference>
<protein>
    <recommendedName>
        <fullName evidence="1">NADP-dependent oxidoreductase domain-containing protein</fullName>
    </recommendedName>
</protein>
<dbReference type="InterPro" id="IPR036812">
    <property type="entry name" value="NAD(P)_OxRdtase_dom_sf"/>
</dbReference>
<evidence type="ECO:0000259" key="1">
    <source>
        <dbReference type="Pfam" id="PF00248"/>
    </source>
</evidence>
<feature type="domain" description="NADP-dependent oxidoreductase" evidence="1">
    <location>
        <begin position="26"/>
        <end position="300"/>
    </location>
</feature>
<dbReference type="SUPFAM" id="SSF51430">
    <property type="entry name" value="NAD(P)-linked oxidoreductase"/>
    <property type="match status" value="1"/>
</dbReference>
<dbReference type="PANTHER" id="PTHR43364:SF18">
    <property type="entry name" value="OXIDOREDUCTASE"/>
    <property type="match status" value="1"/>
</dbReference>
<dbReference type="GO" id="GO:0005829">
    <property type="term" value="C:cytosol"/>
    <property type="evidence" value="ECO:0007669"/>
    <property type="project" value="TreeGrafter"/>
</dbReference>
<dbReference type="Pfam" id="PF00248">
    <property type="entry name" value="Aldo_ket_red"/>
    <property type="match status" value="1"/>
</dbReference>
<gene>
    <name evidence="2" type="ORF">HMPREF9240_00429</name>
</gene>
<dbReference type="InterPro" id="IPR023210">
    <property type="entry name" value="NADP_OxRdtase_dom"/>
</dbReference>
<comment type="caution">
    <text evidence="2">The sequence shown here is derived from an EMBL/GenBank/DDBJ whole genome shotgun (WGS) entry which is preliminary data.</text>
</comment>
<reference evidence="2 3" key="1">
    <citation type="submission" date="2012-07" db="EMBL/GenBank/DDBJ databases">
        <title>The Genome Sequence of Actinomyces neuii subsp. anitratus BVS029A5.</title>
        <authorList>
            <consortium name="The Broad Institute Genome Sequencing Platform"/>
            <person name="Earl A."/>
            <person name="Ward D."/>
            <person name="Feldgarden M."/>
            <person name="Gevers D."/>
            <person name="Saerens B."/>
            <person name="Vaneechoutte M."/>
            <person name="Walker B."/>
            <person name="Young S.K."/>
            <person name="Zeng Q."/>
            <person name="Gargeya S."/>
            <person name="Fitzgerald M."/>
            <person name="Haas B."/>
            <person name="Abouelleil A."/>
            <person name="Alvarado L."/>
            <person name="Arachchi H.M."/>
            <person name="Berlin A."/>
            <person name="Chapman S.B."/>
            <person name="Goldberg J."/>
            <person name="Griggs A."/>
            <person name="Gujja S."/>
            <person name="Hansen M."/>
            <person name="Howarth C."/>
            <person name="Imamovic A."/>
            <person name="Larimer J."/>
            <person name="McCowen C."/>
            <person name="Montmayeur A."/>
            <person name="Murphy C."/>
            <person name="Neiman D."/>
            <person name="Pearson M."/>
            <person name="Priest M."/>
            <person name="Roberts A."/>
            <person name="Saif S."/>
            <person name="Shea T."/>
            <person name="Sisk P."/>
            <person name="Sykes S."/>
            <person name="Wortman J."/>
            <person name="Nusbaum C."/>
            <person name="Birren B."/>
        </authorList>
    </citation>
    <scope>NUCLEOTIDE SEQUENCE [LARGE SCALE GENOMIC DNA]</scope>
    <source>
        <strain evidence="2 3">BVS029A5</strain>
    </source>
</reference>
<organism evidence="2 3">
    <name type="scientific">Winkia neuii BV029A5</name>
    <dbReference type="NCBI Taxonomy" id="888439"/>
    <lineage>
        <taxon>Bacteria</taxon>
        <taxon>Bacillati</taxon>
        <taxon>Actinomycetota</taxon>
        <taxon>Actinomycetes</taxon>
        <taxon>Actinomycetales</taxon>
        <taxon>Actinomycetaceae</taxon>
        <taxon>Winkia</taxon>
    </lineage>
</organism>
<dbReference type="Gene3D" id="3.20.20.100">
    <property type="entry name" value="NADP-dependent oxidoreductase domain"/>
    <property type="match status" value="1"/>
</dbReference>
<dbReference type="HOGENOM" id="CLU_023205_2_0_11"/>
<evidence type="ECO:0000313" key="3">
    <source>
        <dbReference type="Proteomes" id="UP000006075"/>
    </source>
</evidence>
<dbReference type="eggNOG" id="COG0667">
    <property type="taxonomic scope" value="Bacteria"/>
</dbReference>
<dbReference type="InterPro" id="IPR050523">
    <property type="entry name" value="AKR_Detox_Biosynth"/>
</dbReference>
<evidence type="ECO:0000313" key="2">
    <source>
        <dbReference type="EMBL" id="EJZ88170.1"/>
    </source>
</evidence>
<name>K0ZK52_9ACTO</name>
<accession>K0ZK52</accession>
<keyword evidence="3" id="KW-1185">Reference proteome</keyword>
<dbReference type="PATRIC" id="fig|888439.3.peg.434"/>